<evidence type="ECO:0000259" key="1">
    <source>
        <dbReference type="Pfam" id="PF09348"/>
    </source>
</evidence>
<dbReference type="PIRSF" id="PIRSF010260">
    <property type="entry name" value="UCP010260"/>
    <property type="match status" value="1"/>
</dbReference>
<evidence type="ECO:0000313" key="2">
    <source>
        <dbReference type="EMBL" id="GIH12697.1"/>
    </source>
</evidence>
<proteinExistence type="predicted"/>
<reference evidence="2" key="1">
    <citation type="submission" date="2021-01" db="EMBL/GenBank/DDBJ databases">
        <title>Whole genome shotgun sequence of Rugosimonospora africana NBRC 104875.</title>
        <authorList>
            <person name="Komaki H."/>
            <person name="Tamura T."/>
        </authorList>
    </citation>
    <scope>NUCLEOTIDE SEQUENCE</scope>
    <source>
        <strain evidence="2">NBRC 104875</strain>
    </source>
</reference>
<gene>
    <name evidence="2" type="ORF">Raf01_08690</name>
</gene>
<dbReference type="PANTHER" id="PTHR34202:SF1">
    <property type="entry name" value="UPF0548 PROTEIN"/>
    <property type="match status" value="1"/>
</dbReference>
<feature type="domain" description="DUF1990" evidence="1">
    <location>
        <begin position="4"/>
        <end position="158"/>
    </location>
</feature>
<keyword evidence="3" id="KW-1185">Reference proteome</keyword>
<accession>A0A8J3QNF4</accession>
<sequence>MDLTYSEVGATRGGTFPPGYRQVRGRARIGRGEQVFAAAVHALGSFDMQRGAGLKVRTNVAMAADGAEVAFGFGTGPVRLWAPVRVVWLVNEPLRYGYGYGTLPGHPETGEEAFLVSLAPDETVWFEVRAFSRPGRWFVRAAAPLAGLVQDRTNDKYRKAIHRLANARTT</sequence>
<dbReference type="InterPro" id="IPR018960">
    <property type="entry name" value="DUF1990"/>
</dbReference>
<dbReference type="Proteomes" id="UP000642748">
    <property type="component" value="Unassembled WGS sequence"/>
</dbReference>
<evidence type="ECO:0000313" key="3">
    <source>
        <dbReference type="Proteomes" id="UP000642748"/>
    </source>
</evidence>
<comment type="caution">
    <text evidence="2">The sequence shown here is derived from an EMBL/GenBank/DDBJ whole genome shotgun (WGS) entry which is preliminary data.</text>
</comment>
<organism evidence="2 3">
    <name type="scientific">Rugosimonospora africana</name>
    <dbReference type="NCBI Taxonomy" id="556532"/>
    <lineage>
        <taxon>Bacteria</taxon>
        <taxon>Bacillati</taxon>
        <taxon>Actinomycetota</taxon>
        <taxon>Actinomycetes</taxon>
        <taxon>Micromonosporales</taxon>
        <taxon>Micromonosporaceae</taxon>
        <taxon>Rugosimonospora</taxon>
    </lineage>
</organism>
<dbReference type="AlphaFoldDB" id="A0A8J3QNF4"/>
<name>A0A8J3QNF4_9ACTN</name>
<protein>
    <submittedName>
        <fullName evidence="2">DUF1990 domain-containing protein</fullName>
    </submittedName>
</protein>
<dbReference type="RefSeq" id="WP_203916405.1">
    <property type="nucleotide sequence ID" value="NZ_BONZ01000009.1"/>
</dbReference>
<dbReference type="EMBL" id="BONZ01000009">
    <property type="protein sequence ID" value="GIH12697.1"/>
    <property type="molecule type" value="Genomic_DNA"/>
</dbReference>
<dbReference type="InterPro" id="IPR014457">
    <property type="entry name" value="UCP010260"/>
</dbReference>
<dbReference type="Pfam" id="PF09348">
    <property type="entry name" value="DUF1990"/>
    <property type="match status" value="1"/>
</dbReference>
<dbReference type="PANTHER" id="PTHR34202">
    <property type="entry name" value="UPF0548 PROTEIN"/>
    <property type="match status" value="1"/>
</dbReference>